<organism evidence="1 2">
    <name type="scientific">Thalassoglobus neptunius</name>
    <dbReference type="NCBI Taxonomy" id="1938619"/>
    <lineage>
        <taxon>Bacteria</taxon>
        <taxon>Pseudomonadati</taxon>
        <taxon>Planctomycetota</taxon>
        <taxon>Planctomycetia</taxon>
        <taxon>Planctomycetales</taxon>
        <taxon>Planctomycetaceae</taxon>
        <taxon>Thalassoglobus</taxon>
    </lineage>
</organism>
<dbReference type="AlphaFoldDB" id="A0A5C5X6B7"/>
<sequence length="82" mass="9379">MRPSAWLVESREYVESGTSLPSRKLARKWIWKKTSAKTLAQPSDRAACDAKRQQGVVRIMPIMGDLRVVMIRSPVADRLQLR</sequence>
<gene>
    <name evidence="1" type="ORF">KOR42_15600</name>
</gene>
<evidence type="ECO:0000313" key="1">
    <source>
        <dbReference type="EMBL" id="TWT58189.1"/>
    </source>
</evidence>
<proteinExistence type="predicted"/>
<reference evidence="1 2" key="1">
    <citation type="submission" date="2019-02" db="EMBL/GenBank/DDBJ databases">
        <title>Deep-cultivation of Planctomycetes and their phenomic and genomic characterization uncovers novel biology.</title>
        <authorList>
            <person name="Wiegand S."/>
            <person name="Jogler M."/>
            <person name="Boedeker C."/>
            <person name="Pinto D."/>
            <person name="Vollmers J."/>
            <person name="Rivas-Marin E."/>
            <person name="Kohn T."/>
            <person name="Peeters S.H."/>
            <person name="Heuer A."/>
            <person name="Rast P."/>
            <person name="Oberbeckmann S."/>
            <person name="Bunk B."/>
            <person name="Jeske O."/>
            <person name="Meyerdierks A."/>
            <person name="Storesund J.E."/>
            <person name="Kallscheuer N."/>
            <person name="Luecker S."/>
            <person name="Lage O.M."/>
            <person name="Pohl T."/>
            <person name="Merkel B.J."/>
            <person name="Hornburger P."/>
            <person name="Mueller R.-W."/>
            <person name="Bruemmer F."/>
            <person name="Labrenz M."/>
            <person name="Spormann A.M."/>
            <person name="Op Den Camp H."/>
            <person name="Overmann J."/>
            <person name="Amann R."/>
            <person name="Jetten M.S.M."/>
            <person name="Mascher T."/>
            <person name="Medema M.H."/>
            <person name="Devos D.P."/>
            <person name="Kaster A.-K."/>
            <person name="Ovreas L."/>
            <person name="Rohde M."/>
            <person name="Galperin M.Y."/>
            <person name="Jogler C."/>
        </authorList>
    </citation>
    <scope>NUCLEOTIDE SEQUENCE [LARGE SCALE GENOMIC DNA]</scope>
    <source>
        <strain evidence="1 2">KOR42</strain>
    </source>
</reference>
<keyword evidence="2" id="KW-1185">Reference proteome</keyword>
<accession>A0A5C5X6B7</accession>
<evidence type="ECO:0000313" key="2">
    <source>
        <dbReference type="Proteomes" id="UP000317243"/>
    </source>
</evidence>
<dbReference type="Proteomes" id="UP000317243">
    <property type="component" value="Unassembled WGS sequence"/>
</dbReference>
<dbReference type="EMBL" id="SIHI01000001">
    <property type="protein sequence ID" value="TWT58189.1"/>
    <property type="molecule type" value="Genomic_DNA"/>
</dbReference>
<comment type="caution">
    <text evidence="1">The sequence shown here is derived from an EMBL/GenBank/DDBJ whole genome shotgun (WGS) entry which is preliminary data.</text>
</comment>
<protein>
    <submittedName>
        <fullName evidence="1">Uncharacterized protein</fullName>
    </submittedName>
</protein>
<name>A0A5C5X6B7_9PLAN</name>